<organism evidence="2 3">
    <name type="scientific">Lasiosphaeria hispida</name>
    <dbReference type="NCBI Taxonomy" id="260671"/>
    <lineage>
        <taxon>Eukaryota</taxon>
        <taxon>Fungi</taxon>
        <taxon>Dikarya</taxon>
        <taxon>Ascomycota</taxon>
        <taxon>Pezizomycotina</taxon>
        <taxon>Sordariomycetes</taxon>
        <taxon>Sordariomycetidae</taxon>
        <taxon>Sordariales</taxon>
        <taxon>Lasiosphaeriaceae</taxon>
        <taxon>Lasiosphaeria</taxon>
    </lineage>
</organism>
<dbReference type="Proteomes" id="UP001275084">
    <property type="component" value="Unassembled WGS sequence"/>
</dbReference>
<evidence type="ECO:0000256" key="1">
    <source>
        <dbReference type="SAM" id="MobiDB-lite"/>
    </source>
</evidence>
<feature type="region of interest" description="Disordered" evidence="1">
    <location>
        <begin position="138"/>
        <end position="193"/>
    </location>
</feature>
<keyword evidence="3" id="KW-1185">Reference proteome</keyword>
<accession>A0AAJ0HGC0</accession>
<reference evidence="2" key="2">
    <citation type="submission" date="2023-06" db="EMBL/GenBank/DDBJ databases">
        <authorList>
            <consortium name="Lawrence Berkeley National Laboratory"/>
            <person name="Haridas S."/>
            <person name="Hensen N."/>
            <person name="Bonometti L."/>
            <person name="Westerberg I."/>
            <person name="Brannstrom I.O."/>
            <person name="Guillou S."/>
            <person name="Cros-Aarteil S."/>
            <person name="Calhoun S."/>
            <person name="Kuo A."/>
            <person name="Mondo S."/>
            <person name="Pangilinan J."/>
            <person name="Riley R."/>
            <person name="Labutti K."/>
            <person name="Andreopoulos B."/>
            <person name="Lipzen A."/>
            <person name="Chen C."/>
            <person name="Yanf M."/>
            <person name="Daum C."/>
            <person name="Ng V."/>
            <person name="Clum A."/>
            <person name="Steindorff A."/>
            <person name="Ohm R."/>
            <person name="Martin F."/>
            <person name="Silar P."/>
            <person name="Natvig D."/>
            <person name="Lalanne C."/>
            <person name="Gautier V."/>
            <person name="Ament-Velasquez S.L."/>
            <person name="Kruys A."/>
            <person name="Hutchinson M.I."/>
            <person name="Powell A.J."/>
            <person name="Barry K."/>
            <person name="Miller A.N."/>
            <person name="Grigoriev I.V."/>
            <person name="Debuchy R."/>
            <person name="Gladieux P."/>
            <person name="Thoren M.H."/>
            <person name="Johannesson H."/>
        </authorList>
    </citation>
    <scope>NUCLEOTIDE SEQUENCE</scope>
    <source>
        <strain evidence="2">CBS 955.72</strain>
    </source>
</reference>
<name>A0AAJ0HGC0_9PEZI</name>
<gene>
    <name evidence="2" type="ORF">B0T25DRAFT_263323</name>
</gene>
<evidence type="ECO:0000313" key="3">
    <source>
        <dbReference type="Proteomes" id="UP001275084"/>
    </source>
</evidence>
<comment type="caution">
    <text evidence="2">The sequence shown here is derived from an EMBL/GenBank/DDBJ whole genome shotgun (WGS) entry which is preliminary data.</text>
</comment>
<reference evidence="2" key="1">
    <citation type="journal article" date="2023" name="Mol. Phylogenet. Evol.">
        <title>Genome-scale phylogeny and comparative genomics of the fungal order Sordariales.</title>
        <authorList>
            <person name="Hensen N."/>
            <person name="Bonometti L."/>
            <person name="Westerberg I."/>
            <person name="Brannstrom I.O."/>
            <person name="Guillou S."/>
            <person name="Cros-Aarteil S."/>
            <person name="Calhoun S."/>
            <person name="Haridas S."/>
            <person name="Kuo A."/>
            <person name="Mondo S."/>
            <person name="Pangilinan J."/>
            <person name="Riley R."/>
            <person name="LaButti K."/>
            <person name="Andreopoulos B."/>
            <person name="Lipzen A."/>
            <person name="Chen C."/>
            <person name="Yan M."/>
            <person name="Daum C."/>
            <person name="Ng V."/>
            <person name="Clum A."/>
            <person name="Steindorff A."/>
            <person name="Ohm R.A."/>
            <person name="Martin F."/>
            <person name="Silar P."/>
            <person name="Natvig D.O."/>
            <person name="Lalanne C."/>
            <person name="Gautier V."/>
            <person name="Ament-Velasquez S.L."/>
            <person name="Kruys A."/>
            <person name="Hutchinson M.I."/>
            <person name="Powell A.J."/>
            <person name="Barry K."/>
            <person name="Miller A.N."/>
            <person name="Grigoriev I.V."/>
            <person name="Debuchy R."/>
            <person name="Gladieux P."/>
            <person name="Hiltunen Thoren M."/>
            <person name="Johannesson H."/>
        </authorList>
    </citation>
    <scope>NUCLEOTIDE SEQUENCE</scope>
    <source>
        <strain evidence="2">CBS 955.72</strain>
    </source>
</reference>
<feature type="compositionally biased region" description="Polar residues" evidence="1">
    <location>
        <begin position="1"/>
        <end position="32"/>
    </location>
</feature>
<sequence>MPRTSRPPSQGASDPVNRQQRPFSPSRNFSSQEADKLSGRGSSRPQRDGIALRLPLARKAGGENQDLQRVSCASDAGVVQDRERRSGIGGLRRSPQTQRIRDAAASLRCLDEIFASVDAPDPDVQLPAVRPANVGLFGGPLTTSPLQKPLGRHPTGSEKGPRRPSHASDGPLGQSDPHAAGAVSDGENEPRVMYPCPFRKRNPARFNIRDHKHCAGTKYNSMSQLRWAF</sequence>
<dbReference type="EMBL" id="JAUIQD010000005">
    <property type="protein sequence ID" value="KAK3350280.1"/>
    <property type="molecule type" value="Genomic_DNA"/>
</dbReference>
<evidence type="ECO:0000313" key="2">
    <source>
        <dbReference type="EMBL" id="KAK3350280.1"/>
    </source>
</evidence>
<feature type="region of interest" description="Disordered" evidence="1">
    <location>
        <begin position="1"/>
        <end position="99"/>
    </location>
</feature>
<dbReference type="AlphaFoldDB" id="A0AAJ0HGC0"/>
<protein>
    <submittedName>
        <fullName evidence="2">Uncharacterized protein</fullName>
    </submittedName>
</protein>
<proteinExistence type="predicted"/>